<feature type="region of interest" description="Disordered" evidence="9">
    <location>
        <begin position="131"/>
        <end position="168"/>
    </location>
</feature>
<dbReference type="PROSITE" id="PS00109">
    <property type="entry name" value="PROTEIN_KINASE_TYR"/>
    <property type="match status" value="1"/>
</dbReference>
<evidence type="ECO:0000256" key="8">
    <source>
        <dbReference type="ARBA" id="ARBA00051243"/>
    </source>
</evidence>
<evidence type="ECO:0000256" key="2">
    <source>
        <dbReference type="ARBA" id="ARBA00022679"/>
    </source>
</evidence>
<evidence type="ECO:0000313" key="12">
    <source>
        <dbReference type="EMBL" id="SSX02395.1"/>
    </source>
</evidence>
<dbReference type="GO" id="GO:0051130">
    <property type="term" value="P:positive regulation of cellular component organization"/>
    <property type="evidence" value="ECO:0007669"/>
    <property type="project" value="UniProtKB-ARBA"/>
</dbReference>
<dbReference type="SMART" id="SM00225">
    <property type="entry name" value="BTB"/>
    <property type="match status" value="1"/>
</dbReference>
<dbReference type="SUPFAM" id="SSF56112">
    <property type="entry name" value="Protein kinase-like (PK-like)"/>
    <property type="match status" value="1"/>
</dbReference>
<dbReference type="InterPro" id="IPR000719">
    <property type="entry name" value="Prot_kinase_dom"/>
</dbReference>
<dbReference type="VEuPathDB" id="VectorBase:CSON007500"/>
<feature type="domain" description="BTB" evidence="11">
    <location>
        <begin position="37"/>
        <end position="102"/>
    </location>
</feature>
<dbReference type="GO" id="GO:0012505">
    <property type="term" value="C:endomembrane system"/>
    <property type="evidence" value="ECO:0007669"/>
    <property type="project" value="UniProtKB-SubCell"/>
</dbReference>
<dbReference type="GO" id="GO:0050793">
    <property type="term" value="P:regulation of developmental process"/>
    <property type="evidence" value="ECO:0007669"/>
    <property type="project" value="UniProtKB-ARBA"/>
</dbReference>
<dbReference type="GO" id="GO:0007169">
    <property type="term" value="P:cell surface receptor protein tyrosine kinase signaling pathway"/>
    <property type="evidence" value="ECO:0007669"/>
    <property type="project" value="TreeGrafter"/>
</dbReference>
<keyword evidence="4" id="KW-0418">Kinase</keyword>
<keyword evidence="6" id="KW-0472">Membrane</keyword>
<dbReference type="GO" id="GO:0005886">
    <property type="term" value="C:plasma membrane"/>
    <property type="evidence" value="ECO:0007669"/>
    <property type="project" value="TreeGrafter"/>
</dbReference>
<dbReference type="GO" id="GO:0043235">
    <property type="term" value="C:receptor complex"/>
    <property type="evidence" value="ECO:0007669"/>
    <property type="project" value="TreeGrafter"/>
</dbReference>
<dbReference type="GO" id="GO:0005524">
    <property type="term" value="F:ATP binding"/>
    <property type="evidence" value="ECO:0007669"/>
    <property type="project" value="UniProtKB-KW"/>
</dbReference>
<evidence type="ECO:0000256" key="7">
    <source>
        <dbReference type="ARBA" id="ARBA00023137"/>
    </source>
</evidence>
<dbReference type="CDD" id="cd18315">
    <property type="entry name" value="BTB_POZ_BAB-like"/>
    <property type="match status" value="1"/>
</dbReference>
<keyword evidence="5" id="KW-0067">ATP-binding</keyword>
<evidence type="ECO:0000256" key="4">
    <source>
        <dbReference type="ARBA" id="ARBA00022777"/>
    </source>
</evidence>
<organism evidence="12">
    <name type="scientific">Culicoides sonorensis</name>
    <name type="common">Biting midge</name>
    <dbReference type="NCBI Taxonomy" id="179676"/>
    <lineage>
        <taxon>Eukaryota</taxon>
        <taxon>Metazoa</taxon>
        <taxon>Ecdysozoa</taxon>
        <taxon>Arthropoda</taxon>
        <taxon>Hexapoda</taxon>
        <taxon>Insecta</taxon>
        <taxon>Pterygota</taxon>
        <taxon>Neoptera</taxon>
        <taxon>Endopterygota</taxon>
        <taxon>Diptera</taxon>
        <taxon>Nematocera</taxon>
        <taxon>Chironomoidea</taxon>
        <taxon>Ceratopogonidae</taxon>
        <taxon>Ceratopogoninae</taxon>
        <taxon>Culicoides</taxon>
        <taxon>Monoculicoides</taxon>
    </lineage>
</organism>
<dbReference type="InterPro" id="IPR008266">
    <property type="entry name" value="Tyr_kinase_AS"/>
</dbReference>
<evidence type="ECO:0000256" key="3">
    <source>
        <dbReference type="ARBA" id="ARBA00022741"/>
    </source>
</evidence>
<reference evidence="12" key="1">
    <citation type="submission" date="2018-04" db="EMBL/GenBank/DDBJ databases">
        <authorList>
            <person name="Go L.Y."/>
            <person name="Mitchell J.A."/>
        </authorList>
    </citation>
    <scope>NUCLEOTIDE SEQUENCE</scope>
    <source>
        <tissue evidence="12">Whole organism</tissue>
    </source>
</reference>
<dbReference type="EMBL" id="UFQT01000283">
    <property type="protein sequence ID" value="SSX22770.1"/>
    <property type="molecule type" value="Genomic_DNA"/>
</dbReference>
<evidence type="ECO:0000259" key="10">
    <source>
        <dbReference type="PROSITE" id="PS50011"/>
    </source>
</evidence>
<dbReference type="FunFam" id="1.10.510.10:FF:001512">
    <property type="entry name" value="Receptor tyrosine-protein kinase erbB-2"/>
    <property type="match status" value="1"/>
</dbReference>
<name>A0A336KGJ3_CULSO</name>
<dbReference type="InterPro" id="IPR050122">
    <property type="entry name" value="RTK"/>
</dbReference>
<protein>
    <submittedName>
        <fullName evidence="12">CSON007500 protein</fullName>
    </submittedName>
</protein>
<dbReference type="SUPFAM" id="SSF54695">
    <property type="entry name" value="POZ domain"/>
    <property type="match status" value="1"/>
</dbReference>
<dbReference type="InterPro" id="IPR011333">
    <property type="entry name" value="SKP1/BTB/POZ_sf"/>
</dbReference>
<proteinExistence type="predicted"/>
<evidence type="ECO:0000256" key="6">
    <source>
        <dbReference type="ARBA" id="ARBA00023136"/>
    </source>
</evidence>
<evidence type="ECO:0000259" key="11">
    <source>
        <dbReference type="PROSITE" id="PS50097"/>
    </source>
</evidence>
<evidence type="ECO:0000256" key="1">
    <source>
        <dbReference type="ARBA" id="ARBA00004308"/>
    </source>
</evidence>
<keyword evidence="3" id="KW-0547">Nucleotide-binding</keyword>
<evidence type="ECO:0000256" key="9">
    <source>
        <dbReference type="SAM" id="MobiDB-lite"/>
    </source>
</evidence>
<dbReference type="Pfam" id="PF07714">
    <property type="entry name" value="PK_Tyr_Ser-Thr"/>
    <property type="match status" value="1"/>
</dbReference>
<dbReference type="PROSITE" id="PS50011">
    <property type="entry name" value="PROTEIN_KINASE_DOM"/>
    <property type="match status" value="1"/>
</dbReference>
<keyword evidence="2" id="KW-0808">Transferase</keyword>
<dbReference type="SMART" id="SM00219">
    <property type="entry name" value="TyrKc"/>
    <property type="match status" value="1"/>
</dbReference>
<sequence>MAKRAHNSDELFELKWNNYSNSITEEIFNIRQNDLLVDLTFCCEGVTIGCHKLLIFACSPVLRKILSQNPSPHPIIYITDIKLSILQALLKYIYQGEVQIAKSDLVAFMKAADSFQIRGLQSKTPIENVAASSSGTEVKKRRKTPFEVGPGTSTAADPLNSMQSDQHESSNLDFSEFENECSFGADGHESVDDRFSGITVQQTMEKLKSFIRSIQNGLDILNEFEANGTLTEERREDLCQAISEFMAKGIIKGGRVGHEMIAEAAIILFPGMFDEDPKSLAESLYNRLGQQTQQRYGAESPEASWFNIRPMEPLIQFEENSTRNDSYADSVKQEHDSDDGECFIVPEASYGPQTPMRTQTPSSSDINDLGILTKKLRTVAVTNYRKFRFKNEPIFHVFLRDNDIKGKIQCPECQKWISITLGKSYEGAPRNWISSNFDSYEPFSVKIESSDSEQEILSRFMSRSDETKLVQMKEELQIMANKWKKDFIEGIENVESNSVAMKIRDRGPPKTKVYIGEKGKVVAIVKCNICPKQSRIGYKEKSNGLKSFIKGNYIKHLDSTEIIYIKREESSDSENEATLERIEEDLLNYATKWKSDLLNEIKDIETNFIAQRIRDTSIKTKVYLDQNDKVVTRVKCSICGKYNKISYKERVKGYKSFINSNFMNHYKLHLKKTTLRTKRGYNFFQPMVQIKQENYEDSKDPISTMLVKDSSQFSIVEAATQDKYELAAKYLQMEVDSLETYLMTRRDELQNTARKLVLSVVNNPEFNFVGIQVPCNPGVDLRIDDFGTLNASVITDIVIEIKDEPVDDDDVSYISNSYFEAPQLPEISLTETDSDDKYAKATKLLRVVDVQSYLKQKRSELKHLSFKWMNDVLTNVHLDPQSYEPPGIEVDIDDQGKLFATVNCVFCQRSVRLSYKKYESSEGVKCIFNNNSNFKHFLELAKDIAKGLQYLFNENIVHRDLAARNILVTEDNQAKISDFGLARHCNVNGDYQCTNPGPIPAKWYSPEAIDNKTYTKMSDIWSFGVTMYEIFSYGEAPYQHVKCVEDLINLIKTKPLDKPDKCSVEIYEKLMQPCWKIDPKERPKINQILTTIDELLANFESFNQISTEKPIILPDDYIVKDELQ</sequence>
<dbReference type="PROSITE" id="PS50097">
    <property type="entry name" value="BTB"/>
    <property type="match status" value="1"/>
</dbReference>
<dbReference type="InterPro" id="IPR020635">
    <property type="entry name" value="Tyr_kinase_cat_dom"/>
</dbReference>
<dbReference type="GO" id="GO:0030182">
    <property type="term" value="P:neuron differentiation"/>
    <property type="evidence" value="ECO:0007669"/>
    <property type="project" value="UniProtKB-ARBA"/>
</dbReference>
<dbReference type="InterPro" id="IPR011009">
    <property type="entry name" value="Kinase-like_dom_sf"/>
</dbReference>
<gene>
    <name evidence="12" type="primary">CSON007500</name>
</gene>
<comment type="catalytic activity">
    <reaction evidence="8">
        <text>L-tyrosyl-[protein] + ATP = O-phospho-L-tyrosyl-[protein] + ADP + H(+)</text>
        <dbReference type="Rhea" id="RHEA:10596"/>
        <dbReference type="Rhea" id="RHEA-COMP:10136"/>
        <dbReference type="Rhea" id="RHEA-COMP:20101"/>
        <dbReference type="ChEBI" id="CHEBI:15378"/>
        <dbReference type="ChEBI" id="CHEBI:30616"/>
        <dbReference type="ChEBI" id="CHEBI:46858"/>
        <dbReference type="ChEBI" id="CHEBI:61978"/>
        <dbReference type="ChEBI" id="CHEBI:456216"/>
        <dbReference type="EC" id="2.7.10.1"/>
    </reaction>
</comment>
<dbReference type="Gene3D" id="1.10.510.10">
    <property type="entry name" value="Transferase(Phosphotransferase) domain 1"/>
    <property type="match status" value="1"/>
</dbReference>
<dbReference type="Pfam" id="PF00651">
    <property type="entry name" value="BTB"/>
    <property type="match status" value="1"/>
</dbReference>
<dbReference type="GO" id="GO:0048468">
    <property type="term" value="P:cell development"/>
    <property type="evidence" value="ECO:0007669"/>
    <property type="project" value="UniProtKB-ARBA"/>
</dbReference>
<feature type="compositionally biased region" description="Polar residues" evidence="9">
    <location>
        <begin position="151"/>
        <end position="164"/>
    </location>
</feature>
<feature type="domain" description="Protein kinase" evidence="10">
    <location>
        <begin position="813"/>
        <end position="1096"/>
    </location>
</feature>
<dbReference type="InterPro" id="IPR001245">
    <property type="entry name" value="Ser-Thr/Tyr_kinase_cat_dom"/>
</dbReference>
<accession>A0A336KGJ3</accession>
<keyword evidence="7" id="KW-0829">Tyrosine-protein kinase</keyword>
<dbReference type="Gene3D" id="3.30.710.10">
    <property type="entry name" value="Potassium Channel Kv1.1, Chain A"/>
    <property type="match status" value="1"/>
</dbReference>
<comment type="subcellular location">
    <subcellularLocation>
        <location evidence="1">Endomembrane system</location>
    </subcellularLocation>
</comment>
<dbReference type="EMBL" id="UFQS01000283">
    <property type="protein sequence ID" value="SSX02395.1"/>
    <property type="molecule type" value="Genomic_DNA"/>
</dbReference>
<dbReference type="PANTHER" id="PTHR24416:SF611">
    <property type="entry name" value="TYROSINE-PROTEIN KINASE TRANSMEMBRANE RECEPTOR ROR"/>
    <property type="match status" value="1"/>
</dbReference>
<dbReference type="AlphaFoldDB" id="A0A336KGJ3"/>
<dbReference type="GO" id="GO:0004714">
    <property type="term" value="F:transmembrane receptor protein tyrosine kinase activity"/>
    <property type="evidence" value="ECO:0007669"/>
    <property type="project" value="UniProtKB-EC"/>
</dbReference>
<dbReference type="PANTHER" id="PTHR24416">
    <property type="entry name" value="TYROSINE-PROTEIN KINASE RECEPTOR"/>
    <property type="match status" value="1"/>
</dbReference>
<reference evidence="13" key="2">
    <citation type="submission" date="2018-07" db="EMBL/GenBank/DDBJ databases">
        <authorList>
            <person name="Quirk P.G."/>
            <person name="Krulwich T.A."/>
        </authorList>
    </citation>
    <scope>NUCLEOTIDE SEQUENCE</scope>
</reference>
<dbReference type="InterPro" id="IPR000210">
    <property type="entry name" value="BTB/POZ_dom"/>
</dbReference>
<evidence type="ECO:0000256" key="5">
    <source>
        <dbReference type="ARBA" id="ARBA00022840"/>
    </source>
</evidence>
<evidence type="ECO:0000313" key="13">
    <source>
        <dbReference type="EMBL" id="SSX22770.1"/>
    </source>
</evidence>